<dbReference type="Proteomes" id="UP000029387">
    <property type="component" value="Unassembled WGS sequence"/>
</dbReference>
<organism evidence="1 2">
    <name type="scientific">Marine Group I thaumarchaeote SCGC AAA799-P11</name>
    <dbReference type="NCBI Taxonomy" id="1502295"/>
    <lineage>
        <taxon>Archaea</taxon>
        <taxon>Nitrososphaerota</taxon>
        <taxon>Marine Group I</taxon>
    </lineage>
</organism>
<gene>
    <name evidence="1" type="ORF">AAA799P11_00133</name>
</gene>
<protein>
    <submittedName>
        <fullName evidence="1">Uncharacterized protein</fullName>
    </submittedName>
</protein>
<comment type="caution">
    <text evidence="1">The sequence shown here is derived from an EMBL/GenBank/DDBJ whole genome shotgun (WGS) entry which is preliminary data.</text>
</comment>
<reference evidence="1 2" key="1">
    <citation type="submission" date="2014-06" db="EMBL/GenBank/DDBJ databases">
        <authorList>
            <person name="Ngugi D.K."/>
            <person name="Blom J."/>
            <person name="Alam I."/>
            <person name="Rashid M."/>
            <person name="Baalawi W."/>
            <person name="Zhang G."/>
            <person name="Hikmawan T."/>
            <person name="Guan Y."/>
            <person name="Antunes A."/>
            <person name="Siam R."/>
            <person name="El-Dorry H."/>
            <person name="Bajic V."/>
            <person name="Stingl U."/>
        </authorList>
    </citation>
    <scope>NUCLEOTIDE SEQUENCE [LARGE SCALE GENOMIC DNA]</scope>
    <source>
        <strain evidence="1">SCGC AAA799-P11</strain>
    </source>
</reference>
<name>A0A087S3T2_9ARCH</name>
<accession>A0A087S3T2</accession>
<dbReference type="AlphaFoldDB" id="A0A087S3T2"/>
<dbReference type="EMBL" id="JOSZ01000001">
    <property type="protein sequence ID" value="KFM20386.1"/>
    <property type="molecule type" value="Genomic_DNA"/>
</dbReference>
<proteinExistence type="predicted"/>
<evidence type="ECO:0000313" key="2">
    <source>
        <dbReference type="Proteomes" id="UP000029387"/>
    </source>
</evidence>
<evidence type="ECO:0000313" key="1">
    <source>
        <dbReference type="EMBL" id="KFM20386.1"/>
    </source>
</evidence>
<keyword evidence="2" id="KW-1185">Reference proteome</keyword>
<sequence length="89" mass="10671">MEKLLHSKKPRILHEKNKTQKLFDTCKLGGRWKRTDRFVPHHYVSLDDGAFLKLTMDGANYTELFRFKKNSEIIIKDSIVEFYEKDLLR</sequence>